<protein>
    <submittedName>
        <fullName evidence="3">Bifunctional 3-(3-hydroxy-phenyl)propionate/3-hydroxycinnamic acid hydroxylase</fullName>
    </submittedName>
</protein>
<dbReference type="RefSeq" id="WP_146430854.1">
    <property type="nucleotide sequence ID" value="NZ_VIGV01000001.1"/>
</dbReference>
<feature type="domain" description="FAD-binding" evidence="2">
    <location>
        <begin position="10"/>
        <end position="355"/>
    </location>
</feature>
<comment type="caution">
    <text evidence="3">The sequence shown here is derived from an EMBL/GenBank/DDBJ whole genome shotgun (WGS) entry which is preliminary data.</text>
</comment>
<dbReference type="SUPFAM" id="SSF51905">
    <property type="entry name" value="FAD/NAD(P)-binding domain"/>
    <property type="match status" value="1"/>
</dbReference>
<dbReference type="PANTHER" id="PTHR43476">
    <property type="entry name" value="3-(3-HYDROXY-PHENYL)PROPIONATE/3-HYDROXYCINNAMIC ACID HYDROXYLASE"/>
    <property type="match status" value="1"/>
</dbReference>
<dbReference type="AlphaFoldDB" id="A0A5C5RUK1"/>
<keyword evidence="1" id="KW-0560">Oxidoreductase</keyword>
<dbReference type="PANTHER" id="PTHR43476:SF3">
    <property type="entry name" value="FAD-BINDING MONOOXYGENASE"/>
    <property type="match status" value="1"/>
</dbReference>
<evidence type="ECO:0000256" key="1">
    <source>
        <dbReference type="ARBA" id="ARBA00023002"/>
    </source>
</evidence>
<dbReference type="InterPro" id="IPR002938">
    <property type="entry name" value="FAD-bd"/>
</dbReference>
<proteinExistence type="predicted"/>
<reference evidence="3 4" key="1">
    <citation type="submission" date="2019-06" db="EMBL/GenBank/DDBJ databases">
        <authorList>
            <person name="Teng J.L.L."/>
            <person name="Lee H.H."/>
            <person name="Lau S.K.P."/>
            <person name="Woo P.C.Y."/>
        </authorList>
    </citation>
    <scope>NUCLEOTIDE SEQUENCE [LARGE SCALE GENOMIC DNA]</scope>
    <source>
        <strain evidence="3 4">HKU70</strain>
    </source>
</reference>
<dbReference type="OrthoDB" id="8670884at2"/>
<gene>
    <name evidence="3" type="ORF">FK268_02710</name>
</gene>
<dbReference type="InterPro" id="IPR036188">
    <property type="entry name" value="FAD/NAD-bd_sf"/>
</dbReference>
<reference evidence="3 4" key="2">
    <citation type="submission" date="2019-08" db="EMBL/GenBank/DDBJ databases">
        <title>Tsukamurella conjunctivitidis sp. nov., Tsukamurella assacharolytica sp. nov. and Tsukamurella sputae sp. nov. isolated from patients with conjunctivitis, bacteraemia (lymphoma) and respiratory infection (sputum) in Hong Kong.</title>
        <authorList>
            <person name="Fok K.M.N."/>
            <person name="Fong J.Y.H."/>
        </authorList>
    </citation>
    <scope>NUCLEOTIDE SEQUENCE [LARGE SCALE GENOMIC DNA]</scope>
    <source>
        <strain evidence="3 4">HKU70</strain>
    </source>
</reference>
<evidence type="ECO:0000313" key="4">
    <source>
        <dbReference type="Proteomes" id="UP000319792"/>
    </source>
</evidence>
<dbReference type="Pfam" id="PF01494">
    <property type="entry name" value="FAD_binding_3"/>
    <property type="match status" value="1"/>
</dbReference>
<dbReference type="Gene3D" id="3.50.50.60">
    <property type="entry name" value="FAD/NAD(P)-binding domain"/>
    <property type="match status" value="1"/>
</dbReference>
<dbReference type="Gene3D" id="3.30.9.10">
    <property type="entry name" value="D-Amino Acid Oxidase, subunit A, domain 2"/>
    <property type="match status" value="1"/>
</dbReference>
<evidence type="ECO:0000313" key="3">
    <source>
        <dbReference type="EMBL" id="TWS26173.1"/>
    </source>
</evidence>
<dbReference type="InterPro" id="IPR050631">
    <property type="entry name" value="PheA/TfdB_FAD_monoxygenase"/>
</dbReference>
<dbReference type="EMBL" id="VIGV01000001">
    <property type="protein sequence ID" value="TWS26173.1"/>
    <property type="molecule type" value="Genomic_DNA"/>
</dbReference>
<keyword evidence="4" id="KW-1185">Reference proteome</keyword>
<dbReference type="NCBIfam" id="NF004829">
    <property type="entry name" value="PRK06183.1-3"/>
    <property type="match status" value="1"/>
</dbReference>
<name>A0A5C5RUK1_9ACTN</name>
<evidence type="ECO:0000259" key="2">
    <source>
        <dbReference type="Pfam" id="PF01494"/>
    </source>
</evidence>
<accession>A0A5C5RUK1</accession>
<dbReference type="PRINTS" id="PR00420">
    <property type="entry name" value="RNGMNOXGNASE"/>
</dbReference>
<dbReference type="GO" id="GO:0019622">
    <property type="term" value="P:3-(3-hydroxy)phenylpropionate catabolic process"/>
    <property type="evidence" value="ECO:0007669"/>
    <property type="project" value="TreeGrafter"/>
</dbReference>
<organism evidence="3 4">
    <name type="scientific">Tsukamurella sputi</name>
    <dbReference type="NCBI Taxonomy" id="2591848"/>
    <lineage>
        <taxon>Bacteria</taxon>
        <taxon>Bacillati</taxon>
        <taxon>Actinomycetota</taxon>
        <taxon>Actinomycetes</taxon>
        <taxon>Mycobacteriales</taxon>
        <taxon>Tsukamurellaceae</taxon>
        <taxon>Tsukamurella</taxon>
    </lineage>
</organism>
<dbReference type="Proteomes" id="UP000319792">
    <property type="component" value="Unassembled WGS sequence"/>
</dbReference>
<dbReference type="GO" id="GO:0008688">
    <property type="term" value="F:3-(3-hydroxyphenyl)propionate hydroxylase activity"/>
    <property type="evidence" value="ECO:0007669"/>
    <property type="project" value="TreeGrafter"/>
</dbReference>
<sequence length="535" mass="58493">MNTESTTTTDYDVAVVGYGPTGLVLSSMLARAGHRVVVIERWPSLYGMPRLTHIDGETARIIQAAGDVDEALRDAAPAAVYEWRNHAEDLLIAVDWSGESSGFAAHYSMYQPHIECSIDDRNRTRPNLDVHQGTVLVGMEQSDEYVELTVRPWSRDRDAQWADAPERTVTARYVVGADGAGSMVRHILGIGRTDLHVDDRWLNIDTECTRPLGDRFDTARQFCDPHQPHMFMPIGRSRQRFEVAVRPEDDAQEMATEEFAWRWLRAQHDLGPEDLTILRHIVYTFSACTADTWRAGRVFLAGDAAHTMPPYMGQGACSGMRDSITLAWKLDLVLSGKADDALLDTYETERRPHVEVIQACAVELGRVANLKDPVAAAARDAAFQRGEVPPLPPFPTIAAGVIDADDSGVPRGFAGTLAPQGVVRRGERSGRFDDLHPWGFTLVSTGDATELLGPDRLAFLAELGGTVVTLEPGHAHSVVDEEGTYAAYFAATGTEAFLARPDFHLYGAGALTDLPRLVDGLRATLSAAPAVAVAR</sequence>
<dbReference type="GO" id="GO:0071949">
    <property type="term" value="F:FAD binding"/>
    <property type="evidence" value="ECO:0007669"/>
    <property type="project" value="InterPro"/>
</dbReference>